<keyword evidence="6 9" id="KW-0822">Tryptophan biosynthesis</keyword>
<dbReference type="InterPro" id="IPR001240">
    <property type="entry name" value="PRAI_dom"/>
</dbReference>
<keyword evidence="12" id="KW-1185">Reference proteome</keyword>
<protein>
    <recommendedName>
        <fullName evidence="4 9">N-(5'-phosphoribosyl)anthranilate isomerase</fullName>
        <shortName evidence="9">PRAI</shortName>
        <ecNumber evidence="3 9">5.3.1.24</ecNumber>
    </recommendedName>
</protein>
<dbReference type="PANTHER" id="PTHR42894">
    <property type="entry name" value="N-(5'-PHOSPHORIBOSYL)ANTHRANILATE ISOMERASE"/>
    <property type="match status" value="1"/>
</dbReference>
<sequence length="202" mass="21125">MYVKICGLRTAEHARVALDAGADAVGVVMNATSSRRATEDEARAVVAAVTGRADAVLVVNDMPAVEAAEIASRLGFDVLQLHGPAYGEADFAAALAIVPRVWRATSLDEDPSLEVGAYGEELLLIDAPRPGSGERWDLSELVDRAPEGKWLVAGGLAPTNVAEAIRTVRPWGVDVSSGVEVAPGEKGVELIRDFVARAVATA</sequence>
<dbReference type="InterPro" id="IPR044643">
    <property type="entry name" value="TrpF_fam"/>
</dbReference>
<proteinExistence type="inferred from homology"/>
<evidence type="ECO:0000256" key="3">
    <source>
        <dbReference type="ARBA" id="ARBA00012572"/>
    </source>
</evidence>
<dbReference type="SUPFAM" id="SSF51366">
    <property type="entry name" value="Ribulose-phoshate binding barrel"/>
    <property type="match status" value="1"/>
</dbReference>
<evidence type="ECO:0000313" key="11">
    <source>
        <dbReference type="EMBL" id="TKI62657.1"/>
    </source>
</evidence>
<dbReference type="Proteomes" id="UP000307808">
    <property type="component" value="Unassembled WGS sequence"/>
</dbReference>
<evidence type="ECO:0000256" key="9">
    <source>
        <dbReference type="HAMAP-Rule" id="MF_00135"/>
    </source>
</evidence>
<comment type="similarity">
    <text evidence="9">Belongs to the TrpF family.</text>
</comment>
<dbReference type="Pfam" id="PF00697">
    <property type="entry name" value="PRAI"/>
    <property type="match status" value="1"/>
</dbReference>
<comment type="catalytic activity">
    <reaction evidence="1 9">
        <text>N-(5-phospho-beta-D-ribosyl)anthranilate = 1-(2-carboxyphenylamino)-1-deoxy-D-ribulose 5-phosphate</text>
        <dbReference type="Rhea" id="RHEA:21540"/>
        <dbReference type="ChEBI" id="CHEBI:18277"/>
        <dbReference type="ChEBI" id="CHEBI:58613"/>
        <dbReference type="EC" id="5.3.1.24"/>
    </reaction>
</comment>
<dbReference type="GO" id="GO:0004640">
    <property type="term" value="F:phosphoribosylanthranilate isomerase activity"/>
    <property type="evidence" value="ECO:0007669"/>
    <property type="project" value="UniProtKB-UniRule"/>
</dbReference>
<dbReference type="EMBL" id="SZPY01000002">
    <property type="protein sequence ID" value="TKI62657.1"/>
    <property type="molecule type" value="Genomic_DNA"/>
</dbReference>
<evidence type="ECO:0000256" key="6">
    <source>
        <dbReference type="ARBA" id="ARBA00022822"/>
    </source>
</evidence>
<dbReference type="Gene3D" id="3.20.20.70">
    <property type="entry name" value="Aldolase class I"/>
    <property type="match status" value="1"/>
</dbReference>
<dbReference type="OrthoDB" id="3243379at2"/>
<evidence type="ECO:0000256" key="8">
    <source>
        <dbReference type="ARBA" id="ARBA00023235"/>
    </source>
</evidence>
<keyword evidence="7 9" id="KW-0057">Aromatic amino acid biosynthesis</keyword>
<name>A0A4U2YN14_9ACTN</name>
<dbReference type="GO" id="GO:0000162">
    <property type="term" value="P:L-tryptophan biosynthetic process"/>
    <property type="evidence" value="ECO:0007669"/>
    <property type="project" value="UniProtKB-UniRule"/>
</dbReference>
<comment type="pathway">
    <text evidence="2 9">Amino-acid biosynthesis; L-tryptophan biosynthesis; L-tryptophan from chorismate: step 3/5.</text>
</comment>
<dbReference type="InterPro" id="IPR013785">
    <property type="entry name" value="Aldolase_TIM"/>
</dbReference>
<evidence type="ECO:0000256" key="4">
    <source>
        <dbReference type="ARBA" id="ARBA00022272"/>
    </source>
</evidence>
<reference evidence="11 12" key="1">
    <citation type="submission" date="2019-04" db="EMBL/GenBank/DDBJ databases">
        <authorList>
            <person name="Dong K."/>
        </authorList>
    </citation>
    <scope>NUCLEOTIDE SEQUENCE [LARGE SCALE GENOMIC DNA]</scope>
    <source>
        <strain evidence="12">dk3543</strain>
    </source>
</reference>
<keyword evidence="5 9" id="KW-0028">Amino-acid biosynthesis</keyword>
<gene>
    <name evidence="9" type="primary">trpF</name>
    <name evidence="11" type="ORF">FC770_09845</name>
</gene>
<accession>A0A4U2YN14</accession>
<evidence type="ECO:0000256" key="2">
    <source>
        <dbReference type="ARBA" id="ARBA00004664"/>
    </source>
</evidence>
<evidence type="ECO:0000256" key="1">
    <source>
        <dbReference type="ARBA" id="ARBA00001164"/>
    </source>
</evidence>
<dbReference type="UniPathway" id="UPA00035">
    <property type="reaction ID" value="UER00042"/>
</dbReference>
<dbReference type="RefSeq" id="WP_137065925.1">
    <property type="nucleotide sequence ID" value="NZ_CP040748.1"/>
</dbReference>
<evidence type="ECO:0000313" key="12">
    <source>
        <dbReference type="Proteomes" id="UP000307808"/>
    </source>
</evidence>
<feature type="domain" description="N-(5'phosphoribosyl) anthranilate isomerase (PRAI)" evidence="10">
    <location>
        <begin position="3"/>
        <end position="196"/>
    </location>
</feature>
<evidence type="ECO:0000256" key="7">
    <source>
        <dbReference type="ARBA" id="ARBA00023141"/>
    </source>
</evidence>
<evidence type="ECO:0000256" key="5">
    <source>
        <dbReference type="ARBA" id="ARBA00022605"/>
    </source>
</evidence>
<keyword evidence="8 9" id="KW-0413">Isomerase</keyword>
<dbReference type="EC" id="5.3.1.24" evidence="3 9"/>
<organism evidence="11 12">
    <name type="scientific">Nocardioides jishulii</name>
    <dbReference type="NCBI Taxonomy" id="2575440"/>
    <lineage>
        <taxon>Bacteria</taxon>
        <taxon>Bacillati</taxon>
        <taxon>Actinomycetota</taxon>
        <taxon>Actinomycetes</taxon>
        <taxon>Propionibacteriales</taxon>
        <taxon>Nocardioidaceae</taxon>
        <taxon>Nocardioides</taxon>
    </lineage>
</organism>
<dbReference type="CDD" id="cd00405">
    <property type="entry name" value="PRAI"/>
    <property type="match status" value="1"/>
</dbReference>
<comment type="caution">
    <text evidence="11">The sequence shown here is derived from an EMBL/GenBank/DDBJ whole genome shotgun (WGS) entry which is preliminary data.</text>
</comment>
<dbReference type="InterPro" id="IPR011060">
    <property type="entry name" value="RibuloseP-bd_barrel"/>
</dbReference>
<dbReference type="PANTHER" id="PTHR42894:SF1">
    <property type="entry name" value="N-(5'-PHOSPHORIBOSYL)ANTHRANILATE ISOMERASE"/>
    <property type="match status" value="1"/>
</dbReference>
<dbReference type="HAMAP" id="MF_00135">
    <property type="entry name" value="PRAI"/>
    <property type="match status" value="1"/>
</dbReference>
<dbReference type="AlphaFoldDB" id="A0A4U2YN14"/>
<evidence type="ECO:0000259" key="10">
    <source>
        <dbReference type="Pfam" id="PF00697"/>
    </source>
</evidence>